<dbReference type="PROSITE" id="PS50966">
    <property type="entry name" value="ZF_SWIM"/>
    <property type="match status" value="1"/>
</dbReference>
<keyword evidence="1" id="KW-0863">Zinc-finger</keyword>
<evidence type="ECO:0000259" key="3">
    <source>
        <dbReference type="PROSITE" id="PS50966"/>
    </source>
</evidence>
<proteinExistence type="predicted"/>
<dbReference type="Pfam" id="PF04434">
    <property type="entry name" value="SWIM"/>
    <property type="match status" value="1"/>
</dbReference>
<sequence>MRKRRIRPPLPGISRSDPPSASRAAPIAHGRVYISGAGQSILHDPVPYLPGKVVRMAGEPKISDSFRALTWRDLDEWAGAKTLSRGKRYQREGRVRDLACLPRGDLIAWVAGTGRYATTVSTDGESIESRCTCPVGDSCKHAVAVVLEYLESVKKGLPIPAAAENDPRLRLLDSDSMENTAPSPEPSLRPYLERLTNEELIDLLETLARHDPHVRKAIDDRRSIAATGAGPLVEALLSEIDAAADERSWGEYRGGGIPDYSHMQERMETLLSMGYADEVVLAGEVLLQKGLRQVEMVDDEGETIDQIASCMDVVFSALAVSSRPAHEKILYAIEADLEDEYDLCAGAGRLLAGDFPEEEWGIAADRLLKRLEEIAPVQKTDSFSSRYRRNRLVAMTVTTLDKAGRQDEATILQIGEADRTDTYPGLVARLLHEGRRDEALQWIYRGISETEGTTPGIADELRTILREMWEREDNWPAVAAIRAEAFFREPTYPAFRCLEEASRRAGVWDGVRDAVMHYLIAGERPPAGDGAIPGVLPDTGIGVRASRWEITAPVADTLIEIAIAEKKPGEVLRWYDRWEEDKIDRYLRHNLEDRVADAVIDAYPERAIAIWKKKAERLIAETRLKSYEESLQYLRTLRSHMETPEWEEYRGELRRKHARKRRFLEVLDHVEDRRIIEDT</sequence>
<dbReference type="Proteomes" id="UP000054323">
    <property type="component" value="Unassembled WGS sequence"/>
</dbReference>
<protein>
    <recommendedName>
        <fullName evidence="3">SWIM-type domain-containing protein</fullName>
    </recommendedName>
</protein>
<dbReference type="Proteomes" id="UP000054598">
    <property type="component" value="Unassembled WGS sequence"/>
</dbReference>
<evidence type="ECO:0000256" key="1">
    <source>
        <dbReference type="PROSITE-ProRule" id="PRU00325"/>
    </source>
</evidence>
<dbReference type="InterPro" id="IPR007527">
    <property type="entry name" value="Znf_SWIM"/>
</dbReference>
<gene>
    <name evidence="4" type="ORF">XD82_1352</name>
    <name evidence="5" type="ORF">XE10_1776</name>
</gene>
<dbReference type="EMBL" id="LGGD01000176">
    <property type="protein sequence ID" value="KUK61027.1"/>
    <property type="molecule type" value="Genomic_DNA"/>
</dbReference>
<dbReference type="PATRIC" id="fig|2198.3.peg.1808"/>
<dbReference type="EMBL" id="LGHE01000247">
    <property type="protein sequence ID" value="KUK99583.1"/>
    <property type="molecule type" value="Genomic_DNA"/>
</dbReference>
<name>A0A101IQQ6_9EURY</name>
<accession>A0A101IQQ6</accession>
<dbReference type="AlphaFoldDB" id="A0A101IQQ6"/>
<dbReference type="GO" id="GO:0008270">
    <property type="term" value="F:zinc ion binding"/>
    <property type="evidence" value="ECO:0007669"/>
    <property type="project" value="UniProtKB-KW"/>
</dbReference>
<evidence type="ECO:0000313" key="5">
    <source>
        <dbReference type="EMBL" id="KUK99583.1"/>
    </source>
</evidence>
<reference evidence="6 7" key="2">
    <citation type="journal article" date="2015" name="MBio">
        <title>Genome-Resolved Metagenomic Analysis Reveals Roles for Candidate Phyla and Other Microbial Community Members in Biogeochemical Transformations in Oil Reservoirs.</title>
        <authorList>
            <person name="Hu P."/>
            <person name="Tom L."/>
            <person name="Singh A."/>
            <person name="Thomas B.C."/>
            <person name="Baker B.J."/>
            <person name="Piceno Y.M."/>
            <person name="Andersen G.L."/>
            <person name="Banfield J.F."/>
        </authorList>
    </citation>
    <scope>NUCLEOTIDE SEQUENCE [LARGE SCALE GENOMIC DNA]</scope>
</reference>
<reference evidence="5" key="1">
    <citation type="journal article" date="2015" name="MBio">
        <title>Genome-resolved metagenomic analysis reveals roles for candidate phyla and other microbial community members in biogeochemical transformations in oil reservoirs.</title>
        <authorList>
            <person name="Hu P."/>
            <person name="Tom L."/>
            <person name="Singh A."/>
            <person name="Thomas B.C."/>
            <person name="Baker B.J."/>
            <person name="Piceno Y.M."/>
            <person name="Andersen G.L."/>
            <person name="Banfield J.F."/>
        </authorList>
    </citation>
    <scope>NUCLEOTIDE SEQUENCE [LARGE SCALE GENOMIC DNA]</scope>
    <source>
        <strain evidence="4">62_101</strain>
        <strain evidence="5">63_41</strain>
    </source>
</reference>
<evidence type="ECO:0000313" key="4">
    <source>
        <dbReference type="EMBL" id="KUK61027.1"/>
    </source>
</evidence>
<organism evidence="5 7">
    <name type="scientific">Methanoculleus marisnigri</name>
    <dbReference type="NCBI Taxonomy" id="2198"/>
    <lineage>
        <taxon>Archaea</taxon>
        <taxon>Methanobacteriati</taxon>
        <taxon>Methanobacteriota</taxon>
        <taxon>Stenosarchaea group</taxon>
        <taxon>Methanomicrobia</taxon>
        <taxon>Methanomicrobiales</taxon>
        <taxon>Methanomicrobiaceae</taxon>
        <taxon>Methanoculleus</taxon>
    </lineage>
</organism>
<feature type="region of interest" description="Disordered" evidence="2">
    <location>
        <begin position="1"/>
        <end position="24"/>
    </location>
</feature>
<feature type="domain" description="SWIM-type" evidence="3">
    <location>
        <begin position="116"/>
        <end position="150"/>
    </location>
</feature>
<comment type="caution">
    <text evidence="5">The sequence shown here is derived from an EMBL/GenBank/DDBJ whole genome shotgun (WGS) entry which is preliminary data.</text>
</comment>
<keyword evidence="1" id="KW-0479">Metal-binding</keyword>
<evidence type="ECO:0000313" key="7">
    <source>
        <dbReference type="Proteomes" id="UP000054598"/>
    </source>
</evidence>
<feature type="compositionally biased region" description="Low complexity" evidence="2">
    <location>
        <begin position="13"/>
        <end position="24"/>
    </location>
</feature>
<evidence type="ECO:0000313" key="6">
    <source>
        <dbReference type="Proteomes" id="UP000054323"/>
    </source>
</evidence>
<keyword evidence="1" id="KW-0862">Zinc</keyword>
<evidence type="ECO:0000256" key="2">
    <source>
        <dbReference type="SAM" id="MobiDB-lite"/>
    </source>
</evidence>